<dbReference type="Proteomes" id="UP000286137">
    <property type="component" value="Unassembled WGS sequence"/>
</dbReference>
<gene>
    <name evidence="3" type="ORF">DW142_07825</name>
    <name evidence="2" type="ORF">DWY88_07390</name>
</gene>
<proteinExistence type="predicted"/>
<dbReference type="AlphaFoldDB" id="A0A412C544"/>
<dbReference type="RefSeq" id="WP_118013544.1">
    <property type="nucleotide sequence ID" value="NZ_CAXSWW010000012.1"/>
</dbReference>
<reference evidence="4 5" key="1">
    <citation type="submission" date="2018-08" db="EMBL/GenBank/DDBJ databases">
        <title>A genome reference for cultivated species of the human gut microbiota.</title>
        <authorList>
            <person name="Zou Y."/>
            <person name="Xue W."/>
            <person name="Luo G."/>
        </authorList>
    </citation>
    <scope>NUCLEOTIDE SEQUENCE [LARGE SCALE GENOMIC DNA]</scope>
    <source>
        <strain evidence="2 5">AF27-4BH</strain>
        <strain evidence="3 4">AM12-54</strain>
    </source>
</reference>
<evidence type="ECO:0000259" key="1">
    <source>
        <dbReference type="Pfam" id="PF06378"/>
    </source>
</evidence>
<dbReference type="Proteomes" id="UP000283992">
    <property type="component" value="Unassembled WGS sequence"/>
</dbReference>
<evidence type="ECO:0000313" key="4">
    <source>
        <dbReference type="Proteomes" id="UP000283992"/>
    </source>
</evidence>
<evidence type="ECO:0000313" key="2">
    <source>
        <dbReference type="EMBL" id="RGQ68381.1"/>
    </source>
</evidence>
<dbReference type="EMBL" id="QRLN01000008">
    <property type="protein sequence ID" value="RHJ12635.1"/>
    <property type="molecule type" value="Genomic_DNA"/>
</dbReference>
<feature type="domain" description="SSAP RNA binding" evidence="1">
    <location>
        <begin position="3"/>
        <end position="138"/>
    </location>
</feature>
<comment type="caution">
    <text evidence="2">The sequence shown here is derived from an EMBL/GenBank/DDBJ whole genome shotgun (WGS) entry which is preliminary data.</text>
</comment>
<accession>A0A412C544</accession>
<evidence type="ECO:0000313" key="5">
    <source>
        <dbReference type="Proteomes" id="UP000286137"/>
    </source>
</evidence>
<dbReference type="InterPro" id="IPR009425">
    <property type="entry name" value="DSRM_SSAP"/>
</dbReference>
<dbReference type="EMBL" id="QRTJ01000011">
    <property type="protein sequence ID" value="RGQ68381.1"/>
    <property type="molecule type" value="Genomic_DNA"/>
</dbReference>
<evidence type="ECO:0000313" key="3">
    <source>
        <dbReference type="EMBL" id="RHJ12635.1"/>
    </source>
</evidence>
<protein>
    <submittedName>
        <fullName evidence="2">DUF1071 domain-containing protein</fullName>
    </submittedName>
</protein>
<name>A0A412C544_MEDGN</name>
<organism evidence="2 5">
    <name type="scientific">Mediterraneibacter gnavus</name>
    <name type="common">Ruminococcus gnavus</name>
    <dbReference type="NCBI Taxonomy" id="33038"/>
    <lineage>
        <taxon>Bacteria</taxon>
        <taxon>Bacillati</taxon>
        <taxon>Bacillota</taxon>
        <taxon>Clostridia</taxon>
        <taxon>Lachnospirales</taxon>
        <taxon>Lachnospiraceae</taxon>
        <taxon>Mediterraneibacter</taxon>
    </lineage>
</organism>
<sequence>MLKSYEEMRKVDVKPYLEKRDGMDYLNWAMCIDLLHKNGAENVYFTPIPDPETGSSLRMTKAVFKDKNGVENRCYETRIRVVIDDQVYEMQTPVMNGANPVKDNSMSQQRVWNSMCRAFVKCVAIHTGLGFDLWLKEEYNKMYAQIPETGENRASEAKIKTLKNLCVSHGINLERWLRENNRTEQTLTETEAATMLSTIKRTYGDD</sequence>
<dbReference type="Pfam" id="PF06378">
    <property type="entry name" value="SSAP_Sak"/>
    <property type="match status" value="1"/>
</dbReference>